<keyword evidence="2" id="KW-0812">Transmembrane</keyword>
<gene>
    <name evidence="3" type="ORF">FGO68_gene10411</name>
</gene>
<keyword evidence="4" id="KW-1185">Reference proteome</keyword>
<dbReference type="AlphaFoldDB" id="A0A8J8P5M3"/>
<feature type="transmembrane region" description="Helical" evidence="2">
    <location>
        <begin position="32"/>
        <end position="53"/>
    </location>
</feature>
<sequence>MESFYTDVITLKEQPSNEQQSVEEFSEETLTYLHLGRLCLSSIVFIAFTVCLVKVLREVKMRFDCVAYFTVISFFLSIFIDMIYSAVILIGNKEYKSYLVVPERIGQSAIVATFFIVIYEMRIVKIKLECDEFYEFKRRLARQRCYWFVIYILIAASLVLNIFNDSINKDISTLEVWSLAFTTRLISVALSFIMDPFLVVELYRYFCFFFQKKKEGLTRQYGKFTCKQKTVVIYCISVIVFSGIVLLLDDTLELMILCRVISEKGLQERWYVVMYIFYEILILTNSIMFLYFFKHMTLFQLAKEGRTSHLKKKQLSPKSQEKAGDNQAMKRQSDFDSSESIFRIKRLLEKSASSYNRSNVGPKSIDVPLPTSAASNNAYTLRSEVESRRYVGDDDDEEVVRRIDTEDEDNPGRVIQPTFNTSLNGHSSQTMVTIQPTVKSSSKNGSNVSQMHKKLMQQNRLKNTEDSNSSEEQKRPSDFSDDQGAYFDKLVDQEESVLFKYLIHKFSDKKRSDFKPSFIGKSFITKDGSGGGHMKTDESKKDSLIIHPQSMRNFGGARFGNTIKEPMLPKVLPSNKT</sequence>
<feature type="transmembrane region" description="Helical" evidence="2">
    <location>
        <begin position="105"/>
        <end position="124"/>
    </location>
</feature>
<feature type="region of interest" description="Disordered" evidence="1">
    <location>
        <begin position="403"/>
        <end position="429"/>
    </location>
</feature>
<feature type="transmembrane region" description="Helical" evidence="2">
    <location>
        <begin position="145"/>
        <end position="164"/>
    </location>
</feature>
<reference evidence="3" key="1">
    <citation type="submission" date="2019-06" db="EMBL/GenBank/DDBJ databases">
        <authorList>
            <person name="Zheng W."/>
        </authorList>
    </citation>
    <scope>NUCLEOTIDE SEQUENCE</scope>
    <source>
        <strain evidence="3">QDHG01</strain>
    </source>
</reference>
<keyword evidence="2" id="KW-0472">Membrane</keyword>
<protein>
    <submittedName>
        <fullName evidence="3">Uncharacterized protein</fullName>
    </submittedName>
</protein>
<evidence type="ECO:0000256" key="1">
    <source>
        <dbReference type="SAM" id="MobiDB-lite"/>
    </source>
</evidence>
<comment type="caution">
    <text evidence="3">The sequence shown here is derived from an EMBL/GenBank/DDBJ whole genome shotgun (WGS) entry which is preliminary data.</text>
</comment>
<keyword evidence="2" id="KW-1133">Transmembrane helix</keyword>
<feature type="transmembrane region" description="Helical" evidence="2">
    <location>
        <begin position="184"/>
        <end position="210"/>
    </location>
</feature>
<feature type="region of interest" description="Disordered" evidence="1">
    <location>
        <begin position="553"/>
        <end position="577"/>
    </location>
</feature>
<feature type="region of interest" description="Disordered" evidence="1">
    <location>
        <begin position="310"/>
        <end position="337"/>
    </location>
</feature>
<evidence type="ECO:0000313" key="4">
    <source>
        <dbReference type="Proteomes" id="UP000785679"/>
    </source>
</evidence>
<feature type="transmembrane region" description="Helical" evidence="2">
    <location>
        <begin position="231"/>
        <end position="249"/>
    </location>
</feature>
<evidence type="ECO:0000313" key="3">
    <source>
        <dbReference type="EMBL" id="TNV86349.1"/>
    </source>
</evidence>
<proteinExistence type="predicted"/>
<feature type="transmembrane region" description="Helical" evidence="2">
    <location>
        <begin position="269"/>
        <end position="293"/>
    </location>
</feature>
<feature type="region of interest" description="Disordered" evidence="1">
    <location>
        <begin position="457"/>
        <end position="482"/>
    </location>
</feature>
<feature type="transmembrane region" description="Helical" evidence="2">
    <location>
        <begin position="65"/>
        <end position="90"/>
    </location>
</feature>
<evidence type="ECO:0000256" key="2">
    <source>
        <dbReference type="SAM" id="Phobius"/>
    </source>
</evidence>
<organism evidence="3 4">
    <name type="scientific">Halteria grandinella</name>
    <dbReference type="NCBI Taxonomy" id="5974"/>
    <lineage>
        <taxon>Eukaryota</taxon>
        <taxon>Sar</taxon>
        <taxon>Alveolata</taxon>
        <taxon>Ciliophora</taxon>
        <taxon>Intramacronucleata</taxon>
        <taxon>Spirotrichea</taxon>
        <taxon>Stichotrichia</taxon>
        <taxon>Sporadotrichida</taxon>
        <taxon>Halteriidae</taxon>
        <taxon>Halteria</taxon>
    </lineage>
</organism>
<dbReference type="Proteomes" id="UP000785679">
    <property type="component" value="Unassembled WGS sequence"/>
</dbReference>
<accession>A0A8J8P5M3</accession>
<feature type="compositionally biased region" description="Polar residues" evidence="1">
    <location>
        <begin position="417"/>
        <end position="429"/>
    </location>
</feature>
<name>A0A8J8P5M3_HALGN</name>
<dbReference type="EMBL" id="RRYP01001146">
    <property type="protein sequence ID" value="TNV86349.1"/>
    <property type="molecule type" value="Genomic_DNA"/>
</dbReference>